<proteinExistence type="predicted"/>
<feature type="transmembrane region" description="Helical" evidence="1">
    <location>
        <begin position="114"/>
        <end position="137"/>
    </location>
</feature>
<keyword evidence="3" id="KW-1185">Reference proteome</keyword>
<keyword evidence="1" id="KW-0472">Membrane</keyword>
<reference evidence="2" key="1">
    <citation type="submission" date="2021-11" db="EMBL/GenBank/DDBJ databases">
        <authorList>
            <consortium name="Genoscope - CEA"/>
            <person name="William W."/>
        </authorList>
    </citation>
    <scope>NUCLEOTIDE SEQUENCE</scope>
</reference>
<feature type="transmembrane region" description="Helical" evidence="1">
    <location>
        <begin position="149"/>
        <end position="167"/>
    </location>
</feature>
<name>A0A8J2SVT0_9STRA</name>
<keyword evidence="1" id="KW-1133">Transmembrane helix</keyword>
<comment type="caution">
    <text evidence="2">The sequence shown here is derived from an EMBL/GenBank/DDBJ whole genome shotgun (WGS) entry which is preliminary data.</text>
</comment>
<dbReference type="EMBL" id="CAKKNE010000004">
    <property type="protein sequence ID" value="CAH0374817.1"/>
    <property type="molecule type" value="Genomic_DNA"/>
</dbReference>
<dbReference type="AlphaFoldDB" id="A0A8J2SVT0"/>
<evidence type="ECO:0000256" key="1">
    <source>
        <dbReference type="SAM" id="Phobius"/>
    </source>
</evidence>
<feature type="transmembrane region" description="Helical" evidence="1">
    <location>
        <begin position="187"/>
        <end position="209"/>
    </location>
</feature>
<evidence type="ECO:0000313" key="3">
    <source>
        <dbReference type="Proteomes" id="UP000789595"/>
    </source>
</evidence>
<organism evidence="2 3">
    <name type="scientific">Pelagomonas calceolata</name>
    <dbReference type="NCBI Taxonomy" id="35677"/>
    <lineage>
        <taxon>Eukaryota</taxon>
        <taxon>Sar</taxon>
        <taxon>Stramenopiles</taxon>
        <taxon>Ochrophyta</taxon>
        <taxon>Pelagophyceae</taxon>
        <taxon>Pelagomonadales</taxon>
        <taxon>Pelagomonadaceae</taxon>
        <taxon>Pelagomonas</taxon>
    </lineage>
</organism>
<dbReference type="Proteomes" id="UP000789595">
    <property type="component" value="Unassembled WGS sequence"/>
</dbReference>
<gene>
    <name evidence="2" type="ORF">PECAL_4P21200</name>
</gene>
<feature type="transmembrane region" description="Helical" evidence="1">
    <location>
        <begin position="71"/>
        <end position="94"/>
    </location>
</feature>
<protein>
    <submittedName>
        <fullName evidence="2">Uncharacterized protein</fullName>
    </submittedName>
</protein>
<evidence type="ECO:0000313" key="2">
    <source>
        <dbReference type="EMBL" id="CAH0374817.1"/>
    </source>
</evidence>
<sequence length="356" mass="38554">MLRQPHRSKKVAPSGTYNDGWSEADNAALQKLLQPLRHDPPDIDPLGCFGSEARGLACASRDMVYDRTMSFLSTLNVMSGLVLAAIAPLALYPLDTKTLPAGPKRQMGDVFNVMAYAAVTTQICVVMFSTYCLLMVAAHAHTPAMLYRALPHSGFLFGAFQVGNYQPLLLWLTKMVLGAHIHMATAWAKWACTGTVIAIYLFFHVTFGLSSSRAWPRGYWGWAGLTLPYLFFNDRFRRDVVANSSSYFAAAEQGVLAGKDEDHDGTVDRGPREVSPAEQELATFVAAALPDLVDPRRGTVVRAMAVEGLTVPRIVAAAKQSGGYAALLQTLELGSRGVELTRGERLALATAAISSS</sequence>
<keyword evidence="1" id="KW-0812">Transmembrane</keyword>
<accession>A0A8J2SVT0</accession>